<organism evidence="15 16">
    <name type="scientific">Escherichia coli O6:H1 (strain CFT073 / ATCC 700928 / UPEC)</name>
    <dbReference type="NCBI Taxonomy" id="199310"/>
    <lineage>
        <taxon>Bacteria</taxon>
        <taxon>Pseudomonadati</taxon>
        <taxon>Pseudomonadota</taxon>
        <taxon>Gammaproteobacteria</taxon>
        <taxon>Enterobacterales</taxon>
        <taxon>Enterobacteriaceae</taxon>
        <taxon>Escherichia</taxon>
    </lineage>
</organism>
<dbReference type="NCBIfam" id="TIGR00816">
    <property type="entry name" value="tdt"/>
    <property type="match status" value="1"/>
</dbReference>
<evidence type="ECO:0000256" key="7">
    <source>
        <dbReference type="ARBA" id="ARBA00022692"/>
    </source>
</evidence>
<dbReference type="Gene3D" id="1.50.10.150">
    <property type="entry name" value="Voltage-dependent anion channel"/>
    <property type="match status" value="1"/>
</dbReference>
<dbReference type="HOGENOM" id="CLU_044414_1_0_6"/>
<keyword evidence="4" id="KW-1003">Cell membrane</keyword>
<keyword evidence="5" id="KW-0997">Cell inner membrane</keyword>
<dbReference type="SMR" id="A0A0H2V795"/>
<feature type="transmembrane region" description="Helical" evidence="14">
    <location>
        <begin position="118"/>
        <end position="138"/>
    </location>
</feature>
<dbReference type="Proteomes" id="UP000001410">
    <property type="component" value="Chromosome"/>
</dbReference>
<dbReference type="GO" id="GO:0046583">
    <property type="term" value="F:monoatomic cation efflux transmembrane transporter activity"/>
    <property type="evidence" value="ECO:0007669"/>
    <property type="project" value="TreeGrafter"/>
</dbReference>
<dbReference type="InterPro" id="IPR004695">
    <property type="entry name" value="SLAC1/Mae1/Ssu1/TehA"/>
</dbReference>
<reference evidence="15 16" key="1">
    <citation type="journal article" date="2002" name="Proc. Natl. Acad. Sci. U.S.A.">
        <title>Extensive mosaic structure revealed by the complete genome sequence of uropathogenic Escherichia coli.</title>
        <authorList>
            <person name="Welch R.A."/>
            <person name="Burland V."/>
            <person name="Plunkett G.III."/>
            <person name="Redford P."/>
            <person name="Roesch P."/>
            <person name="Rasko D."/>
            <person name="Buckles E.L."/>
            <person name="Liou S.R."/>
            <person name="Boutin A."/>
            <person name="Hackett J."/>
            <person name="Stroud D."/>
            <person name="Mayhew G.F."/>
            <person name="Rose D.J."/>
            <person name="Zhou S."/>
            <person name="Schwartz D.C."/>
            <person name="Perna N.T."/>
            <person name="Mobley H.L."/>
            <person name="Donnenberg M.S."/>
            <person name="Blattner F.R."/>
        </authorList>
    </citation>
    <scope>NUCLEOTIDE SEQUENCE [LARGE SCALE GENOMIC DNA]</scope>
    <source>
        <strain evidence="16">CFT073 / ATCC 700928 / UPEC</strain>
    </source>
</reference>
<feature type="transmembrane region" description="Helical" evidence="14">
    <location>
        <begin position="266"/>
        <end position="285"/>
    </location>
</feature>
<evidence type="ECO:0000256" key="2">
    <source>
        <dbReference type="ARBA" id="ARBA00008566"/>
    </source>
</evidence>
<evidence type="ECO:0000313" key="15">
    <source>
        <dbReference type="EMBL" id="AAN80316.1"/>
    </source>
</evidence>
<feature type="transmembrane region" description="Helical" evidence="14">
    <location>
        <begin position="42"/>
        <end position="63"/>
    </location>
</feature>
<accession>A0A0H2V795</accession>
<dbReference type="InterPro" id="IPR039264">
    <property type="entry name" value="TehA"/>
</dbReference>
<keyword evidence="6" id="KW-0778">Tellurium resistance</keyword>
<dbReference type="InterPro" id="IPR011552">
    <property type="entry name" value="TehA/Mae1"/>
</dbReference>
<evidence type="ECO:0000256" key="11">
    <source>
        <dbReference type="ARBA" id="ARBA00023251"/>
    </source>
</evidence>
<dbReference type="AlphaFoldDB" id="A0A0H2V795"/>
<dbReference type="Pfam" id="PF03595">
    <property type="entry name" value="SLAC1"/>
    <property type="match status" value="1"/>
</dbReference>
<dbReference type="STRING" id="199310.c1853"/>
<feature type="transmembrane region" description="Helical" evidence="14">
    <location>
        <begin position="292"/>
        <end position="310"/>
    </location>
</feature>
<evidence type="ECO:0000256" key="4">
    <source>
        <dbReference type="ARBA" id="ARBA00022475"/>
    </source>
</evidence>
<comment type="subunit">
    <text evidence="13">Homotrimer. Each subunit forms a channel.</text>
</comment>
<name>A0A0H2V795_ECOL6</name>
<feature type="transmembrane region" description="Helical" evidence="14">
    <location>
        <begin position="322"/>
        <end position="346"/>
    </location>
</feature>
<dbReference type="NCBIfam" id="NF008032">
    <property type="entry name" value="PRK10764.1"/>
    <property type="match status" value="1"/>
</dbReference>
<dbReference type="GO" id="GO:0042802">
    <property type="term" value="F:identical protein binding"/>
    <property type="evidence" value="ECO:0007669"/>
    <property type="project" value="UniProtKB-ARBA"/>
</dbReference>
<dbReference type="GO" id="GO:0005886">
    <property type="term" value="C:plasma membrane"/>
    <property type="evidence" value="ECO:0007669"/>
    <property type="project" value="UniProtKB-SubCell"/>
</dbReference>
<dbReference type="eggNOG" id="COG1275">
    <property type="taxonomic scope" value="Bacteria"/>
</dbReference>
<dbReference type="CDD" id="cd09324">
    <property type="entry name" value="TDT_TehA"/>
    <property type="match status" value="1"/>
</dbReference>
<proteinExistence type="inferred from homology"/>
<feature type="transmembrane region" description="Helical" evidence="14">
    <location>
        <begin position="75"/>
        <end position="97"/>
    </location>
</feature>
<dbReference type="PANTHER" id="PTHR37955">
    <property type="entry name" value="TELLURITE RESISTANCE PROTEIN TEHA"/>
    <property type="match status" value="1"/>
</dbReference>
<dbReference type="GO" id="GO:0046677">
    <property type="term" value="P:response to antibiotic"/>
    <property type="evidence" value="ECO:0007669"/>
    <property type="project" value="UniProtKB-KW"/>
</dbReference>
<keyword evidence="10 14" id="KW-0472">Membrane</keyword>
<evidence type="ECO:0000256" key="9">
    <source>
        <dbReference type="ARBA" id="ARBA00023065"/>
    </source>
</evidence>
<keyword evidence="11" id="KW-0046">Antibiotic resistance</keyword>
<dbReference type="InterPro" id="IPR038665">
    <property type="entry name" value="Voltage-dep_anion_channel_sf"/>
</dbReference>
<protein>
    <submittedName>
        <fullName evidence="15">Tellurite resistance protein tehA</fullName>
    </submittedName>
</protein>
<evidence type="ECO:0000256" key="14">
    <source>
        <dbReference type="SAM" id="Phobius"/>
    </source>
</evidence>
<dbReference type="EMBL" id="AE014075">
    <property type="protein sequence ID" value="AAN80316.1"/>
    <property type="molecule type" value="Genomic_DNA"/>
</dbReference>
<evidence type="ECO:0000256" key="5">
    <source>
        <dbReference type="ARBA" id="ARBA00022519"/>
    </source>
</evidence>
<dbReference type="InterPro" id="IPR052951">
    <property type="entry name" value="Tellurite_res_ion_channel"/>
</dbReference>
<evidence type="ECO:0000256" key="13">
    <source>
        <dbReference type="ARBA" id="ARBA00064702"/>
    </source>
</evidence>
<evidence type="ECO:0000256" key="10">
    <source>
        <dbReference type="ARBA" id="ARBA00023136"/>
    </source>
</evidence>
<dbReference type="GO" id="GO:0046690">
    <property type="term" value="P:response to tellurium ion"/>
    <property type="evidence" value="ECO:0007669"/>
    <property type="project" value="UniProtKB-KW"/>
</dbReference>
<gene>
    <name evidence="15" type="primary">tehA</name>
    <name evidence="15" type="ordered locus">c1853</name>
</gene>
<keyword evidence="3" id="KW-0813">Transport</keyword>
<keyword evidence="8 14" id="KW-1133">Transmembrane helix</keyword>
<dbReference type="KEGG" id="ecc:c1853"/>
<keyword evidence="12" id="KW-0407">Ion channel</keyword>
<sequence>MTYYNRSKFCGSGYARENSIKCISNILYKLNKMSKKMQSDKVLNLPAGYFGIVLGTIGMGFAWRYASQVWQVSHWLGDGLVILAMIIWGLLTGAFITRLIRFPHSVLAEVRHPVLSSFVSLFPATTMLVAIGFVPWFRPLAVCLFSFGVVVQLAYAAWQTAGLWRGSHPEEATTPGLYLPTVANNFISAMACGALGYTDAGLVFLGAGVFSWLSLEPVILQRLRSSGELPTALRTSLGIQLAPALVACSAWLSVNGGEGDTLAKMLFGYGLLQLLFMLRLMPWYLSQPFNASFWSFSFGVSALATTGLHLGSGSDNGFFHTLAVPLFIFTNFIIAILLIRTFALLMQGKLLVRTERAVLMKAEDKE</sequence>
<keyword evidence="7 14" id="KW-0812">Transmembrane</keyword>
<feature type="transmembrane region" description="Helical" evidence="14">
    <location>
        <begin position="232"/>
        <end position="254"/>
    </location>
</feature>
<feature type="transmembrane region" description="Helical" evidence="14">
    <location>
        <begin position="202"/>
        <end position="220"/>
    </location>
</feature>
<evidence type="ECO:0000256" key="3">
    <source>
        <dbReference type="ARBA" id="ARBA00022448"/>
    </source>
</evidence>
<evidence type="ECO:0000313" key="16">
    <source>
        <dbReference type="Proteomes" id="UP000001410"/>
    </source>
</evidence>
<evidence type="ECO:0000256" key="6">
    <source>
        <dbReference type="ARBA" id="ARBA00022686"/>
    </source>
</evidence>
<evidence type="ECO:0000256" key="8">
    <source>
        <dbReference type="ARBA" id="ARBA00022989"/>
    </source>
</evidence>
<evidence type="ECO:0000256" key="12">
    <source>
        <dbReference type="ARBA" id="ARBA00023303"/>
    </source>
</evidence>
<dbReference type="FunFam" id="1.50.10.150:FF:000002">
    <property type="entry name" value="Tellurite resistance protein TehA"/>
    <property type="match status" value="1"/>
</dbReference>
<keyword evidence="16" id="KW-1185">Reference proteome</keyword>
<comment type="similarity">
    <text evidence="2">Belongs to the tellurite-resistance/dicarboxylate transporter (TDT) family.</text>
</comment>
<evidence type="ECO:0000256" key="1">
    <source>
        <dbReference type="ARBA" id="ARBA00004429"/>
    </source>
</evidence>
<comment type="subcellular location">
    <subcellularLocation>
        <location evidence="1">Cell inner membrane</location>
        <topology evidence="1">Multi-pass membrane protein</topology>
    </subcellularLocation>
</comment>
<keyword evidence="9" id="KW-0406">Ion transport</keyword>
<dbReference type="PANTHER" id="PTHR37955:SF1">
    <property type="entry name" value="DEP DOMAIN-CONTAINING PROTEIN"/>
    <property type="match status" value="1"/>
</dbReference>